<evidence type="ECO:0000313" key="1">
    <source>
        <dbReference type="EMBL" id="TXG52844.1"/>
    </source>
</evidence>
<dbReference type="PANTHER" id="PTHR47074:SF11">
    <property type="entry name" value="REVERSE TRANSCRIPTASE-LIKE PROTEIN"/>
    <property type="match status" value="1"/>
</dbReference>
<dbReference type="PANTHER" id="PTHR47074">
    <property type="entry name" value="BNAC02G40300D PROTEIN"/>
    <property type="match status" value="1"/>
</dbReference>
<gene>
    <name evidence="1" type="ORF">EZV62_022013</name>
</gene>
<dbReference type="AlphaFoldDB" id="A0A5C7H789"/>
<name>A0A5C7H789_9ROSI</name>
<reference evidence="2" key="1">
    <citation type="journal article" date="2019" name="Gigascience">
        <title>De novo genome assembly of the endangered Acer yangbiense, a plant species with extremely small populations endemic to Yunnan Province, China.</title>
        <authorList>
            <person name="Yang J."/>
            <person name="Wariss H.M."/>
            <person name="Tao L."/>
            <person name="Zhang R."/>
            <person name="Yun Q."/>
            <person name="Hollingsworth P."/>
            <person name="Dao Z."/>
            <person name="Luo G."/>
            <person name="Guo H."/>
            <person name="Ma Y."/>
            <person name="Sun W."/>
        </authorList>
    </citation>
    <scope>NUCLEOTIDE SEQUENCE [LARGE SCALE GENOMIC DNA]</scope>
    <source>
        <strain evidence="2">cv. Malutang</strain>
    </source>
</reference>
<comment type="caution">
    <text evidence="1">The sequence shown here is derived from an EMBL/GenBank/DDBJ whole genome shotgun (WGS) entry which is preliminary data.</text>
</comment>
<dbReference type="EMBL" id="VAHF01000010">
    <property type="protein sequence ID" value="TXG52844.1"/>
    <property type="molecule type" value="Genomic_DNA"/>
</dbReference>
<proteinExistence type="predicted"/>
<dbReference type="Proteomes" id="UP000323000">
    <property type="component" value="Chromosome 10"/>
</dbReference>
<sequence>MAQLFLSLRTEGGWNAALVREILWKEDADLVLSIPTSSRCRDDILCWHYTQDGEYTIKSGYTIGLDMEWPAASSSSLGSGFDWSRIWTLKLPQKIKIFMWRAYHYWLPTFVSLARRKMPVDVCADMLSKRELELQCIVFWRSLFLRNQAVHGNGEQDLEKVVDWSRHYHKEFYDAAVVVTDVRRLGNPIHVHWQAPSDGVYKLNTDASLDTRRQKVGLGMVIRNHLGSSDGHK</sequence>
<accession>A0A5C7H789</accession>
<organism evidence="1 2">
    <name type="scientific">Acer yangbiense</name>
    <dbReference type="NCBI Taxonomy" id="1000413"/>
    <lineage>
        <taxon>Eukaryota</taxon>
        <taxon>Viridiplantae</taxon>
        <taxon>Streptophyta</taxon>
        <taxon>Embryophyta</taxon>
        <taxon>Tracheophyta</taxon>
        <taxon>Spermatophyta</taxon>
        <taxon>Magnoliopsida</taxon>
        <taxon>eudicotyledons</taxon>
        <taxon>Gunneridae</taxon>
        <taxon>Pentapetalae</taxon>
        <taxon>rosids</taxon>
        <taxon>malvids</taxon>
        <taxon>Sapindales</taxon>
        <taxon>Sapindaceae</taxon>
        <taxon>Hippocastanoideae</taxon>
        <taxon>Acereae</taxon>
        <taxon>Acer</taxon>
    </lineage>
</organism>
<dbReference type="InterPro" id="IPR052929">
    <property type="entry name" value="RNase_H-like_EbsB-rel"/>
</dbReference>
<evidence type="ECO:0000313" key="2">
    <source>
        <dbReference type="Proteomes" id="UP000323000"/>
    </source>
</evidence>
<protein>
    <submittedName>
        <fullName evidence="1">Uncharacterized protein</fullName>
    </submittedName>
</protein>
<dbReference type="OrthoDB" id="1747281at2759"/>
<keyword evidence="2" id="KW-1185">Reference proteome</keyword>